<evidence type="ECO:0000313" key="3">
    <source>
        <dbReference type="Proteomes" id="UP000663970"/>
    </source>
</evidence>
<name>A0ABS3DTX8_9BACI</name>
<evidence type="ECO:0000313" key="2">
    <source>
        <dbReference type="EMBL" id="MBN8234714.1"/>
    </source>
</evidence>
<comment type="caution">
    <text evidence="2">The sequence shown here is derived from an EMBL/GenBank/DDBJ whole genome shotgun (WGS) entry which is preliminary data.</text>
</comment>
<keyword evidence="3" id="KW-1185">Reference proteome</keyword>
<accession>A0ABS3DTX8</accession>
<dbReference type="EMBL" id="JAEKJY010000001">
    <property type="protein sequence ID" value="MBN8234714.1"/>
    <property type="molecule type" value="Genomic_DNA"/>
</dbReference>
<dbReference type="RefSeq" id="WP_206932819.1">
    <property type="nucleotide sequence ID" value="NZ_JAEKJY010000001.1"/>
</dbReference>
<feature type="compositionally biased region" description="Polar residues" evidence="1">
    <location>
        <begin position="16"/>
        <end position="48"/>
    </location>
</feature>
<evidence type="ECO:0000256" key="1">
    <source>
        <dbReference type="SAM" id="MobiDB-lite"/>
    </source>
</evidence>
<organism evidence="2 3">
    <name type="scientific">Halobacillus kuroshimensis</name>
    <dbReference type="NCBI Taxonomy" id="302481"/>
    <lineage>
        <taxon>Bacteria</taxon>
        <taxon>Bacillati</taxon>
        <taxon>Bacillota</taxon>
        <taxon>Bacilli</taxon>
        <taxon>Bacillales</taxon>
        <taxon>Bacillaceae</taxon>
        <taxon>Halobacillus</taxon>
    </lineage>
</organism>
<dbReference type="Proteomes" id="UP000663970">
    <property type="component" value="Unassembled WGS sequence"/>
</dbReference>
<feature type="region of interest" description="Disordered" evidence="1">
    <location>
        <begin position="1"/>
        <end position="48"/>
    </location>
</feature>
<reference evidence="2 3" key="1">
    <citation type="submission" date="2020-12" db="EMBL/GenBank/DDBJ databases">
        <title>Oil enriched cultivation method for isolating marine PHA-producing bacteria.</title>
        <authorList>
            <person name="Zheng W."/>
            <person name="Yu S."/>
            <person name="Huang Y."/>
        </authorList>
    </citation>
    <scope>NUCLEOTIDE SEQUENCE [LARGE SCALE GENOMIC DNA]</scope>
    <source>
        <strain evidence="2 3">SY-2-6</strain>
    </source>
</reference>
<protein>
    <submittedName>
        <fullName evidence="2">Uncharacterized protein</fullName>
    </submittedName>
</protein>
<proteinExistence type="predicted"/>
<sequence length="48" mass="5075">MAVRNNVNKSLGGMKVTQSNNAKATNSIKPANVQSNTVIKTGTSTRNK</sequence>
<gene>
    <name evidence="2" type="ORF">JF544_05610</name>
</gene>